<dbReference type="SMART" id="SM00388">
    <property type="entry name" value="HisKA"/>
    <property type="match status" value="1"/>
</dbReference>
<keyword evidence="4" id="KW-0808">Transferase</keyword>
<dbReference type="EMBL" id="BSRI01000002">
    <property type="protein sequence ID" value="GLV56505.1"/>
    <property type="molecule type" value="Genomic_DNA"/>
</dbReference>
<dbReference type="InterPro" id="IPR003594">
    <property type="entry name" value="HATPase_dom"/>
</dbReference>
<evidence type="ECO:0000259" key="8">
    <source>
        <dbReference type="PROSITE" id="PS50109"/>
    </source>
</evidence>
<feature type="transmembrane region" description="Helical" evidence="7">
    <location>
        <begin position="12"/>
        <end position="38"/>
    </location>
</feature>
<dbReference type="InterPro" id="IPR050351">
    <property type="entry name" value="BphY/WalK/GraS-like"/>
</dbReference>
<dbReference type="PROSITE" id="PS50109">
    <property type="entry name" value="HIS_KIN"/>
    <property type="match status" value="1"/>
</dbReference>
<dbReference type="SUPFAM" id="SSF55874">
    <property type="entry name" value="ATPase domain of HSP90 chaperone/DNA topoisomerase II/histidine kinase"/>
    <property type="match status" value="1"/>
</dbReference>
<dbReference type="InterPro" id="IPR004358">
    <property type="entry name" value="Sig_transdc_His_kin-like_C"/>
</dbReference>
<evidence type="ECO:0000256" key="5">
    <source>
        <dbReference type="ARBA" id="ARBA00022777"/>
    </source>
</evidence>
<evidence type="ECO:0000313" key="9">
    <source>
        <dbReference type="EMBL" id="GLV56505.1"/>
    </source>
</evidence>
<dbReference type="Gene3D" id="3.30.565.10">
    <property type="entry name" value="Histidine kinase-like ATPase, C-terminal domain"/>
    <property type="match status" value="1"/>
</dbReference>
<dbReference type="Gene3D" id="1.10.287.130">
    <property type="match status" value="1"/>
</dbReference>
<dbReference type="InterPro" id="IPR036890">
    <property type="entry name" value="HATPase_C_sf"/>
</dbReference>
<name>A0ABQ6FVJ3_9CHLR</name>
<evidence type="ECO:0000256" key="6">
    <source>
        <dbReference type="ARBA" id="ARBA00023012"/>
    </source>
</evidence>
<evidence type="ECO:0000256" key="4">
    <source>
        <dbReference type="ARBA" id="ARBA00022679"/>
    </source>
</evidence>
<protein>
    <recommendedName>
        <fullName evidence="2">histidine kinase</fullName>
        <ecNumber evidence="2">2.7.13.3</ecNumber>
    </recommendedName>
</protein>
<keyword evidence="7" id="KW-1133">Transmembrane helix</keyword>
<dbReference type="InterPro" id="IPR005467">
    <property type="entry name" value="His_kinase_dom"/>
</dbReference>
<keyword evidence="7" id="KW-0472">Membrane</keyword>
<feature type="domain" description="Histidine kinase" evidence="8">
    <location>
        <begin position="58"/>
        <end position="254"/>
    </location>
</feature>
<dbReference type="SUPFAM" id="SSF47384">
    <property type="entry name" value="Homodimeric domain of signal transducing histidine kinase"/>
    <property type="match status" value="1"/>
</dbReference>
<keyword evidence="6" id="KW-0902">Two-component regulatory system</keyword>
<sequence>MGETIQPQTSTLNLLLVLLLSVGSIALVGTGAGGLFLADRALSPARQAWLKQQRFIADASHELRTPLTLLRADADVLLRGRKHLDEEDAALLDDIIGETTHMTKLTTNLLTLARLDSNTVRCERDIIDLAELTACMVHRVQALAEQQHIIVRITESQPGQVLGDQGMLEQAVLGLLDNAIKYNHQGGQVNVRTLRQQKQIIVEIQDTGKGIPAEHISHLGERFYRVDKARSRSIGGTGLGLSIAKESVRATGGRSPSRATRNRVQRYAWPCLRSRNSNRQLIDHH</sequence>
<dbReference type="Pfam" id="PF00512">
    <property type="entry name" value="HisKA"/>
    <property type="match status" value="1"/>
</dbReference>
<evidence type="ECO:0000256" key="2">
    <source>
        <dbReference type="ARBA" id="ARBA00012438"/>
    </source>
</evidence>
<comment type="catalytic activity">
    <reaction evidence="1">
        <text>ATP + protein L-histidine = ADP + protein N-phospho-L-histidine.</text>
        <dbReference type="EC" id="2.7.13.3"/>
    </reaction>
</comment>
<keyword evidence="5" id="KW-0418">Kinase</keyword>
<dbReference type="SMART" id="SM00387">
    <property type="entry name" value="HATPase_c"/>
    <property type="match status" value="1"/>
</dbReference>
<accession>A0ABQ6FVJ3</accession>
<dbReference type="InterPro" id="IPR003661">
    <property type="entry name" value="HisK_dim/P_dom"/>
</dbReference>
<evidence type="ECO:0000256" key="7">
    <source>
        <dbReference type="SAM" id="Phobius"/>
    </source>
</evidence>
<dbReference type="PANTHER" id="PTHR45453">
    <property type="entry name" value="PHOSPHATE REGULON SENSOR PROTEIN PHOR"/>
    <property type="match status" value="1"/>
</dbReference>
<proteinExistence type="predicted"/>
<evidence type="ECO:0000313" key="10">
    <source>
        <dbReference type="Proteomes" id="UP001344906"/>
    </source>
</evidence>
<evidence type="ECO:0000256" key="1">
    <source>
        <dbReference type="ARBA" id="ARBA00000085"/>
    </source>
</evidence>
<dbReference type="RefSeq" id="WP_338251859.1">
    <property type="nucleotide sequence ID" value="NZ_BSRI01000002.1"/>
</dbReference>
<reference evidence="9 10" key="1">
    <citation type="submission" date="2023-02" db="EMBL/GenBank/DDBJ databases">
        <title>Dictyobacter halimunensis sp. nov., a new member of the class Ktedonobacteria from forest soil in a geothermal area.</title>
        <authorList>
            <person name="Rachmania M.K."/>
            <person name="Ningsih F."/>
            <person name="Sakai Y."/>
            <person name="Yabe S."/>
            <person name="Yokota A."/>
            <person name="Sjamsuridzal W."/>
        </authorList>
    </citation>
    <scope>NUCLEOTIDE SEQUENCE [LARGE SCALE GENOMIC DNA]</scope>
    <source>
        <strain evidence="9 10">S3.2.2.5</strain>
    </source>
</reference>
<keyword evidence="3" id="KW-0597">Phosphoprotein</keyword>
<evidence type="ECO:0000256" key="3">
    <source>
        <dbReference type="ARBA" id="ARBA00022553"/>
    </source>
</evidence>
<dbReference type="CDD" id="cd00075">
    <property type="entry name" value="HATPase"/>
    <property type="match status" value="1"/>
</dbReference>
<dbReference type="PANTHER" id="PTHR45453:SF1">
    <property type="entry name" value="PHOSPHATE REGULON SENSOR PROTEIN PHOR"/>
    <property type="match status" value="1"/>
</dbReference>
<dbReference type="CDD" id="cd00082">
    <property type="entry name" value="HisKA"/>
    <property type="match status" value="1"/>
</dbReference>
<keyword evidence="7" id="KW-0812">Transmembrane</keyword>
<dbReference type="InterPro" id="IPR036097">
    <property type="entry name" value="HisK_dim/P_sf"/>
</dbReference>
<organism evidence="9 10">
    <name type="scientific">Dictyobacter halimunensis</name>
    <dbReference type="NCBI Taxonomy" id="3026934"/>
    <lineage>
        <taxon>Bacteria</taxon>
        <taxon>Bacillati</taxon>
        <taxon>Chloroflexota</taxon>
        <taxon>Ktedonobacteria</taxon>
        <taxon>Ktedonobacterales</taxon>
        <taxon>Dictyobacteraceae</taxon>
        <taxon>Dictyobacter</taxon>
    </lineage>
</organism>
<dbReference type="Proteomes" id="UP001344906">
    <property type="component" value="Unassembled WGS sequence"/>
</dbReference>
<comment type="caution">
    <text evidence="9">The sequence shown here is derived from an EMBL/GenBank/DDBJ whole genome shotgun (WGS) entry which is preliminary data.</text>
</comment>
<dbReference type="EC" id="2.7.13.3" evidence="2"/>
<dbReference type="PRINTS" id="PR00344">
    <property type="entry name" value="BCTRLSENSOR"/>
</dbReference>
<keyword evidence="10" id="KW-1185">Reference proteome</keyword>
<dbReference type="Pfam" id="PF02518">
    <property type="entry name" value="HATPase_c"/>
    <property type="match status" value="1"/>
</dbReference>
<gene>
    <name evidence="9" type="ORF">KDH_33450</name>
</gene>